<dbReference type="Proteomes" id="UP000188181">
    <property type="component" value="Chromosome"/>
</dbReference>
<evidence type="ECO:0000256" key="5">
    <source>
        <dbReference type="SAM" id="SignalP"/>
    </source>
</evidence>
<proteinExistence type="inferred from homology"/>
<dbReference type="GO" id="GO:0046872">
    <property type="term" value="F:metal ion binding"/>
    <property type="evidence" value="ECO:0007669"/>
    <property type="project" value="UniProtKB-KW"/>
</dbReference>
<dbReference type="InterPro" id="IPR006311">
    <property type="entry name" value="TAT_signal"/>
</dbReference>
<evidence type="ECO:0000256" key="3">
    <source>
        <dbReference type="ARBA" id="ARBA00022801"/>
    </source>
</evidence>
<accession>A0A1R7T5Z9</accession>
<dbReference type="PROSITE" id="PS00523">
    <property type="entry name" value="SULFATASE_1"/>
    <property type="match status" value="1"/>
</dbReference>
<dbReference type="PANTHER" id="PTHR42693">
    <property type="entry name" value="ARYLSULFATASE FAMILY MEMBER"/>
    <property type="match status" value="1"/>
</dbReference>
<dbReference type="Pfam" id="PF00884">
    <property type="entry name" value="Sulfatase"/>
    <property type="match status" value="1"/>
</dbReference>
<keyword evidence="8" id="KW-1185">Reference proteome</keyword>
<dbReference type="GO" id="GO:0004065">
    <property type="term" value="F:arylsulfatase activity"/>
    <property type="evidence" value="ECO:0007669"/>
    <property type="project" value="UniProtKB-EC"/>
</dbReference>
<dbReference type="PANTHER" id="PTHR42693:SF33">
    <property type="entry name" value="ARYLSULFATASE"/>
    <property type="match status" value="1"/>
</dbReference>
<dbReference type="EMBL" id="CP019646">
    <property type="protein sequence ID" value="AQQ72063.1"/>
    <property type="molecule type" value="Genomic_DNA"/>
</dbReference>
<dbReference type="InterPro" id="IPR017850">
    <property type="entry name" value="Alkaline_phosphatase_core_sf"/>
</dbReference>
<protein>
    <submittedName>
        <fullName evidence="7">Arylsulfatase</fullName>
        <ecNumber evidence="7">3.1.6.1</ecNumber>
    </submittedName>
</protein>
<dbReference type="EC" id="3.1.6.1" evidence="7"/>
<evidence type="ECO:0000256" key="1">
    <source>
        <dbReference type="ARBA" id="ARBA00008779"/>
    </source>
</evidence>
<feature type="chain" id="PRO_5012819999" evidence="5">
    <location>
        <begin position="24"/>
        <end position="498"/>
    </location>
</feature>
<feature type="domain" description="Sulfatase N-terminal" evidence="6">
    <location>
        <begin position="35"/>
        <end position="371"/>
    </location>
</feature>
<dbReference type="KEGG" id="pbas:SMSP2_02443"/>
<dbReference type="SUPFAM" id="SSF53649">
    <property type="entry name" value="Alkaline phosphatase-like"/>
    <property type="match status" value="1"/>
</dbReference>
<evidence type="ECO:0000313" key="7">
    <source>
        <dbReference type="EMBL" id="AQQ72063.1"/>
    </source>
</evidence>
<evidence type="ECO:0000313" key="8">
    <source>
        <dbReference type="Proteomes" id="UP000188181"/>
    </source>
</evidence>
<dbReference type="PROSITE" id="PS51318">
    <property type="entry name" value="TAT"/>
    <property type="match status" value="1"/>
</dbReference>
<dbReference type="InterPro" id="IPR050738">
    <property type="entry name" value="Sulfatase"/>
</dbReference>
<dbReference type="Gene3D" id="3.40.720.10">
    <property type="entry name" value="Alkaline Phosphatase, subunit A"/>
    <property type="match status" value="1"/>
</dbReference>
<keyword evidence="5" id="KW-0732">Signal</keyword>
<dbReference type="Gene3D" id="3.30.1120.10">
    <property type="match status" value="1"/>
</dbReference>
<gene>
    <name evidence="7" type="primary">atsA_34</name>
    <name evidence="7" type="ORF">SMSP2_02443</name>
</gene>
<dbReference type="STRING" id="1851148.SMSP2_02443"/>
<name>A0A1R7T5Z9_9BACT</name>
<organism evidence="7 8">
    <name type="scientific">Limihaloglobus sulfuriphilus</name>
    <dbReference type="NCBI Taxonomy" id="1851148"/>
    <lineage>
        <taxon>Bacteria</taxon>
        <taxon>Pseudomonadati</taxon>
        <taxon>Planctomycetota</taxon>
        <taxon>Phycisphaerae</taxon>
        <taxon>Sedimentisphaerales</taxon>
        <taxon>Sedimentisphaeraceae</taxon>
        <taxon>Limihaloglobus</taxon>
    </lineage>
</organism>
<keyword evidence="4" id="KW-0106">Calcium</keyword>
<dbReference type="RefSeq" id="WP_186804705.1">
    <property type="nucleotide sequence ID" value="NZ_CP019646.1"/>
</dbReference>
<dbReference type="InterPro" id="IPR024607">
    <property type="entry name" value="Sulfatase_CS"/>
</dbReference>
<evidence type="ECO:0000259" key="6">
    <source>
        <dbReference type="Pfam" id="PF00884"/>
    </source>
</evidence>
<comment type="similarity">
    <text evidence="1">Belongs to the sulfatase family.</text>
</comment>
<reference evidence="8" key="1">
    <citation type="submission" date="2017-02" db="EMBL/GenBank/DDBJ databases">
        <title>Comparative genomics and description of representatives of a novel lineage of planctomycetes thriving in anoxic sediments.</title>
        <authorList>
            <person name="Spring S."/>
            <person name="Bunk B."/>
            <person name="Sproer C."/>
        </authorList>
    </citation>
    <scope>NUCLEOTIDE SEQUENCE [LARGE SCALE GENOMIC DNA]</scope>
    <source>
        <strain evidence="8">SM-Chi-D1</strain>
    </source>
</reference>
<dbReference type="InterPro" id="IPR000917">
    <property type="entry name" value="Sulfatase_N"/>
</dbReference>
<keyword evidence="2" id="KW-0479">Metal-binding</keyword>
<dbReference type="AlphaFoldDB" id="A0A1R7T5Z9"/>
<feature type="signal peptide" evidence="5">
    <location>
        <begin position="1"/>
        <end position="23"/>
    </location>
</feature>
<keyword evidence="3 7" id="KW-0378">Hydrolase</keyword>
<sequence precursor="true">MLRRDFLKLSALSVLSASSSAFSAPDAKAVSGRKPNFIHILADDMGWGDIACFGHSKVKTPYLDKMAREGISFTNFYVNGPSCSPSRVGIVTGQFPASYRVWGGLSGNPEVNILNDMIDYLPTDAPNMMKIFNDNGYKIGHFGKWHLGHTPDAPPPSEYGIDQYRRRQDFGHSGGPVWTPQDWQHLRERVDGWDDDDWQPYSTELIIDEGVRFIEEFKDEPFCLNLWFTDPHAQLNPTLGQMEEYKEYNPDAPEGDNFKSAEAVYYSVITNMDKQIGRILNKIKRLGLDNDTIITFTSDNGPEYICIGIGEAAHSGVGTPGPFRGQKHTLYDGGIRTPLIVRWAGHTPKGIVDDTTLMAGSDLLPTMCEIAEIDLPQEITEKFDGIDVSQAWFGTPIEERKPVMWEIRGMANGDYSARSPALAIRWKQWKLLVNQDSSRLELYDILSDTLEVNNVADKYPDIASSLSQQLLAWSNSNPWTKAPLANVGQGPKEYPWPE</sequence>
<evidence type="ECO:0000256" key="2">
    <source>
        <dbReference type="ARBA" id="ARBA00022723"/>
    </source>
</evidence>
<evidence type="ECO:0000256" key="4">
    <source>
        <dbReference type="ARBA" id="ARBA00022837"/>
    </source>
</evidence>